<dbReference type="SUPFAM" id="SSF55486">
    <property type="entry name" value="Metalloproteases ('zincins'), catalytic domain"/>
    <property type="match status" value="1"/>
</dbReference>
<dbReference type="InterPro" id="IPR001590">
    <property type="entry name" value="Peptidase_M12B"/>
</dbReference>
<feature type="binding site" evidence="1">
    <location>
        <position position="402"/>
    </location>
    <ligand>
        <name>Zn(2+)</name>
        <dbReference type="ChEBI" id="CHEBI:29105"/>
        <note>catalytic</note>
    </ligand>
</feature>
<dbReference type="AlphaFoldDB" id="A0ABD3R3A9"/>
<dbReference type="PROSITE" id="PS50215">
    <property type="entry name" value="ADAM_MEPRO"/>
    <property type="match status" value="1"/>
</dbReference>
<comment type="caution">
    <text evidence="1">Lacks conserved residue(s) required for the propagation of feature annotation.</text>
</comment>
<feature type="active site" evidence="1">
    <location>
        <position position="399"/>
    </location>
</feature>
<name>A0ABD3R3A9_9STRA</name>
<feature type="region of interest" description="Disordered" evidence="2">
    <location>
        <begin position="183"/>
        <end position="212"/>
    </location>
</feature>
<evidence type="ECO:0000256" key="2">
    <source>
        <dbReference type="SAM" id="MobiDB-lite"/>
    </source>
</evidence>
<dbReference type="PANTHER" id="PTHR33683:SF46">
    <property type="entry name" value="SUSHI DOMAIN-CONTAINING PROTEIN"/>
    <property type="match status" value="1"/>
</dbReference>
<dbReference type="GO" id="GO:0046872">
    <property type="term" value="F:metal ion binding"/>
    <property type="evidence" value="ECO:0007669"/>
    <property type="project" value="UniProtKB-KW"/>
</dbReference>
<reference evidence="5 6" key="1">
    <citation type="submission" date="2024-10" db="EMBL/GenBank/DDBJ databases">
        <title>Updated reference genomes for cyclostephanoid diatoms.</title>
        <authorList>
            <person name="Roberts W.R."/>
            <person name="Alverson A.J."/>
        </authorList>
    </citation>
    <scope>NUCLEOTIDE SEQUENCE [LARGE SCALE GENOMIC DNA]</scope>
    <source>
        <strain evidence="5 6">AJA228-03</strain>
    </source>
</reference>
<comment type="caution">
    <text evidence="5">The sequence shown here is derived from an EMBL/GenBank/DDBJ whole genome shotgun (WGS) entry which is preliminary data.</text>
</comment>
<sequence>MKFTKFRAFPVCLLGLLLAVSSRTIAAERAIIPPGQSIAEAIKNALAAGDQSPGFSLHAERAGSETDYEVNVRVATPAVTSATIVSVLNGEGKHVDEDDVATMLVSDEAGVLALIAVDKKDGSTNGIVQRNGEKMKLVQNGKGGKAFATTAEEFLPPAWACGTGAGGETETLVGEDRRFLSVSDHDNDHDHSYHGQSAHDHGDHSHDFDPSKTDEALADIQRSLRGSELRIGKRRRVQGGAYSYWVDLYIEIDRELCIYNSEGALCDAGTIGPNTINYVNTLFTGANTIYETEINTHLNVLYINLNANYSTAKSPSDALSIMRTIFSRPYGGPFHYTSPEGIQPDVHHALLGKSLGGGVAYMGVLCRADYGFGLSGSLNGGYRSMSNSVVWDMMVFMHEVGHNFNAAHTHEAPYSPKIDVCGCAWSGGVCVDPCPAQLPLAKSSTIMSYCHLCNGGYANMDYTFGGKYTGTGDRSSIASYTNTPLAGNVTTEARQVNAVMWAHVSTRGTCTLPYITAAPKPTVPPTKAPSATPTNALTKAPSPPTFPPTAVPSNSPTTSPPTMPPSSAPTRFPTRSPTRSPTKSCSPVGATCTAGSQCCTLTCAGNPKRCK</sequence>
<dbReference type="Proteomes" id="UP001530377">
    <property type="component" value="Unassembled WGS sequence"/>
</dbReference>
<feature type="compositionally biased region" description="Pro residues" evidence="2">
    <location>
        <begin position="558"/>
        <end position="567"/>
    </location>
</feature>
<gene>
    <name evidence="5" type="ORF">ACHAXA_004986</name>
</gene>
<evidence type="ECO:0000313" key="6">
    <source>
        <dbReference type="Proteomes" id="UP001530377"/>
    </source>
</evidence>
<evidence type="ECO:0000256" key="1">
    <source>
        <dbReference type="PROSITE-ProRule" id="PRU00276"/>
    </source>
</evidence>
<keyword evidence="1" id="KW-0862">Zinc</keyword>
<feature type="region of interest" description="Disordered" evidence="2">
    <location>
        <begin position="521"/>
        <end position="589"/>
    </location>
</feature>
<dbReference type="PANTHER" id="PTHR33683">
    <property type="entry name" value="1, PUTATIVE-RELATED"/>
    <property type="match status" value="1"/>
</dbReference>
<dbReference type="Gene3D" id="3.40.390.10">
    <property type="entry name" value="Collagenase (Catalytic Domain)"/>
    <property type="match status" value="1"/>
</dbReference>
<organism evidence="5 6">
    <name type="scientific">Cyclostephanos tholiformis</name>
    <dbReference type="NCBI Taxonomy" id="382380"/>
    <lineage>
        <taxon>Eukaryota</taxon>
        <taxon>Sar</taxon>
        <taxon>Stramenopiles</taxon>
        <taxon>Ochrophyta</taxon>
        <taxon>Bacillariophyta</taxon>
        <taxon>Coscinodiscophyceae</taxon>
        <taxon>Thalassiosirophycidae</taxon>
        <taxon>Stephanodiscales</taxon>
        <taxon>Stephanodiscaceae</taxon>
        <taxon>Cyclostephanos</taxon>
    </lineage>
</organism>
<dbReference type="Pfam" id="PF13582">
    <property type="entry name" value="Reprolysin_3"/>
    <property type="match status" value="1"/>
</dbReference>
<evidence type="ECO:0000259" key="4">
    <source>
        <dbReference type="PROSITE" id="PS50215"/>
    </source>
</evidence>
<evidence type="ECO:0000256" key="3">
    <source>
        <dbReference type="SAM" id="SignalP"/>
    </source>
</evidence>
<feature type="binding site" evidence="1">
    <location>
        <position position="398"/>
    </location>
    <ligand>
        <name>Zn(2+)</name>
        <dbReference type="ChEBI" id="CHEBI:29105"/>
        <note>catalytic</note>
    </ligand>
</feature>
<evidence type="ECO:0000313" key="5">
    <source>
        <dbReference type="EMBL" id="KAL3807023.1"/>
    </source>
</evidence>
<keyword evidence="1" id="KW-0479">Metal-binding</keyword>
<dbReference type="EMBL" id="JALLPB020000685">
    <property type="protein sequence ID" value="KAL3807023.1"/>
    <property type="molecule type" value="Genomic_DNA"/>
</dbReference>
<keyword evidence="3" id="KW-0732">Signal</keyword>
<feature type="chain" id="PRO_5044822802" description="Peptidase M12B domain-containing protein" evidence="3">
    <location>
        <begin position="28"/>
        <end position="611"/>
    </location>
</feature>
<feature type="compositionally biased region" description="Pro residues" evidence="2">
    <location>
        <begin position="541"/>
        <end position="550"/>
    </location>
</feature>
<keyword evidence="6" id="KW-1185">Reference proteome</keyword>
<feature type="compositionally biased region" description="Polar residues" evidence="2">
    <location>
        <begin position="573"/>
        <end position="585"/>
    </location>
</feature>
<dbReference type="InterPro" id="IPR024079">
    <property type="entry name" value="MetalloPept_cat_dom_sf"/>
</dbReference>
<feature type="binding site" evidence="1">
    <location>
        <position position="408"/>
    </location>
    <ligand>
        <name>Zn(2+)</name>
        <dbReference type="ChEBI" id="CHEBI:29105"/>
        <note>catalytic</note>
    </ligand>
</feature>
<accession>A0ABD3R3A9</accession>
<proteinExistence type="predicted"/>
<protein>
    <recommendedName>
        <fullName evidence="4">Peptidase M12B domain-containing protein</fullName>
    </recommendedName>
</protein>
<feature type="domain" description="Peptidase M12B" evidence="4">
    <location>
        <begin position="244"/>
        <end position="450"/>
    </location>
</feature>
<feature type="signal peptide" evidence="3">
    <location>
        <begin position="1"/>
        <end position="27"/>
    </location>
</feature>